<keyword evidence="6" id="KW-0560">Oxidoreductase</keyword>
<dbReference type="GO" id="GO:0050660">
    <property type="term" value="F:flavin adenine dinucleotide binding"/>
    <property type="evidence" value="ECO:0007669"/>
    <property type="project" value="InterPro"/>
</dbReference>
<evidence type="ECO:0000256" key="2">
    <source>
        <dbReference type="ARBA" id="ARBA00010139"/>
    </source>
</evidence>
<organism evidence="8 9">
    <name type="scientific">Pseudonocardia broussonetiae</name>
    <dbReference type="NCBI Taxonomy" id="2736640"/>
    <lineage>
        <taxon>Bacteria</taxon>
        <taxon>Bacillati</taxon>
        <taxon>Actinomycetota</taxon>
        <taxon>Actinomycetes</taxon>
        <taxon>Pseudonocardiales</taxon>
        <taxon>Pseudonocardiaceae</taxon>
        <taxon>Pseudonocardia</taxon>
    </lineage>
</organism>
<reference evidence="8 9" key="1">
    <citation type="submission" date="2020-05" db="EMBL/GenBank/DDBJ databases">
        <authorList>
            <person name="Mo P."/>
        </authorList>
    </citation>
    <scope>NUCLEOTIDE SEQUENCE [LARGE SCALE GENOMIC DNA]</scope>
    <source>
        <strain evidence="8 9">Gen01</strain>
    </source>
</reference>
<dbReference type="PANTHER" id="PTHR43098">
    <property type="entry name" value="L-ORNITHINE N(5)-MONOOXYGENASE-RELATED"/>
    <property type="match status" value="1"/>
</dbReference>
<evidence type="ECO:0000313" key="9">
    <source>
        <dbReference type="Proteomes" id="UP000505377"/>
    </source>
</evidence>
<evidence type="ECO:0000256" key="5">
    <source>
        <dbReference type="ARBA" id="ARBA00022857"/>
    </source>
</evidence>
<dbReference type="GO" id="GO:0050661">
    <property type="term" value="F:NADP binding"/>
    <property type="evidence" value="ECO:0007669"/>
    <property type="project" value="InterPro"/>
</dbReference>
<sequence length="529" mass="59754">MRALHVLRGRGLSVHVIEAGDDVGGTWYFNRYPGARVDIESLEYSYAFDEDLQQEWEWPERYAAQPDVLRYLQHVADRLDLRRDITFGRRAESFVYDEDSALWTATTDHGEQWTCRYLVPAVGFLSTAYLPRIPGIDSFGGRLVHTGQWPHEGVDVAGERVAIVGTGATGVQLIPHLARDAASLTVLQRSPMWTVPLQNIPMPEEYQRRIKAQYPELRRRELEESFAGNFLVDFDLRPSETRKAFDVSAQEREAEYDFRWESGGLCFYMSFADLLFDQAANDTLRDYLARRVREIVRDPATADLLIPTDHPPLTKRLCCDNGYFEAFNQENVRLVDTKTDPIAEITPTGVRLESGAEHDVDVLVFATGFDAGTGSLTRLNIVGRDGRTLAEHWSGGARTHLGLMSDGFPNLFLLDGPLSPAAFFSPPLLSDYQSQLVARIIERLDADGTRAIEPDPDAVTTWMGHVDDICAMTLLPKANSWWLGANIPGKPRQFLYYLGGFPEYRRRCELVLEGGFEEYLRDRHSAAAL</sequence>
<dbReference type="Pfam" id="PF00743">
    <property type="entry name" value="FMO-like"/>
    <property type="match status" value="1"/>
</dbReference>
<comment type="similarity">
    <text evidence="2">Belongs to the FAD-binding monooxygenase family.</text>
</comment>
<dbReference type="GO" id="GO:0004499">
    <property type="term" value="F:N,N-dimethylaniline monooxygenase activity"/>
    <property type="evidence" value="ECO:0007669"/>
    <property type="project" value="InterPro"/>
</dbReference>
<dbReference type="InterPro" id="IPR020946">
    <property type="entry name" value="Flavin_mOase-like"/>
</dbReference>
<dbReference type="InterPro" id="IPR050775">
    <property type="entry name" value="FAD-binding_Monooxygenases"/>
</dbReference>
<evidence type="ECO:0000256" key="3">
    <source>
        <dbReference type="ARBA" id="ARBA00022630"/>
    </source>
</evidence>
<dbReference type="Proteomes" id="UP000505377">
    <property type="component" value="Chromosome"/>
</dbReference>
<dbReference type="KEGG" id="pbro:HOP40_29620"/>
<gene>
    <name evidence="8" type="ORF">HOP40_29620</name>
</gene>
<dbReference type="Gene3D" id="3.50.50.60">
    <property type="entry name" value="FAD/NAD(P)-binding domain"/>
    <property type="match status" value="2"/>
</dbReference>
<dbReference type="PANTHER" id="PTHR43098:SF3">
    <property type="entry name" value="L-ORNITHINE N(5)-MONOOXYGENASE-RELATED"/>
    <property type="match status" value="1"/>
</dbReference>
<evidence type="ECO:0000256" key="1">
    <source>
        <dbReference type="ARBA" id="ARBA00001974"/>
    </source>
</evidence>
<evidence type="ECO:0000256" key="4">
    <source>
        <dbReference type="ARBA" id="ARBA00022827"/>
    </source>
</evidence>
<accession>A0A6M6JT56</accession>
<protein>
    <submittedName>
        <fullName evidence="8">NAD(P)/FAD-dependent oxidoreductase</fullName>
    </submittedName>
</protein>
<proteinExistence type="inferred from homology"/>
<evidence type="ECO:0000256" key="6">
    <source>
        <dbReference type="ARBA" id="ARBA00023002"/>
    </source>
</evidence>
<keyword evidence="3" id="KW-0285">Flavoprotein</keyword>
<keyword evidence="5" id="KW-0521">NADP</keyword>
<evidence type="ECO:0000313" key="8">
    <source>
        <dbReference type="EMBL" id="QJY51018.1"/>
    </source>
</evidence>
<dbReference type="InterPro" id="IPR036188">
    <property type="entry name" value="FAD/NAD-bd_sf"/>
</dbReference>
<keyword evidence="9" id="KW-1185">Reference proteome</keyword>
<evidence type="ECO:0000256" key="7">
    <source>
        <dbReference type="ARBA" id="ARBA00023033"/>
    </source>
</evidence>
<keyword evidence="4" id="KW-0274">FAD</keyword>
<name>A0A6M6JT56_9PSEU</name>
<dbReference type="SUPFAM" id="SSF51905">
    <property type="entry name" value="FAD/NAD(P)-binding domain"/>
    <property type="match status" value="2"/>
</dbReference>
<dbReference type="EMBL" id="CP053564">
    <property type="protein sequence ID" value="QJY51018.1"/>
    <property type="molecule type" value="Genomic_DNA"/>
</dbReference>
<keyword evidence="7" id="KW-0503">Monooxygenase</keyword>
<comment type="cofactor">
    <cofactor evidence="1">
        <name>FAD</name>
        <dbReference type="ChEBI" id="CHEBI:57692"/>
    </cofactor>
</comment>
<dbReference type="AlphaFoldDB" id="A0A6M6JT56"/>